<dbReference type="EMBL" id="BGZK01000641">
    <property type="protein sequence ID" value="GBP54230.1"/>
    <property type="molecule type" value="Genomic_DNA"/>
</dbReference>
<dbReference type="OrthoDB" id="411871at2759"/>
<reference evidence="1 2" key="1">
    <citation type="journal article" date="2019" name="Commun. Biol.">
        <title>The bagworm genome reveals a unique fibroin gene that provides high tensile strength.</title>
        <authorList>
            <person name="Kono N."/>
            <person name="Nakamura H."/>
            <person name="Ohtoshi R."/>
            <person name="Tomita M."/>
            <person name="Numata K."/>
            <person name="Arakawa K."/>
        </authorList>
    </citation>
    <scope>NUCLEOTIDE SEQUENCE [LARGE SCALE GENOMIC DNA]</scope>
</reference>
<proteinExistence type="predicted"/>
<protein>
    <submittedName>
        <fullName evidence="1">Uncharacterized protein</fullName>
    </submittedName>
</protein>
<name>A0A4C1WTP3_EUMVA</name>
<dbReference type="Gene3D" id="3.60.10.10">
    <property type="entry name" value="Endonuclease/exonuclease/phosphatase"/>
    <property type="match status" value="1"/>
</dbReference>
<dbReference type="Proteomes" id="UP000299102">
    <property type="component" value="Unassembled WGS sequence"/>
</dbReference>
<organism evidence="1 2">
    <name type="scientific">Eumeta variegata</name>
    <name type="common">Bagworm moth</name>
    <name type="synonym">Eumeta japonica</name>
    <dbReference type="NCBI Taxonomy" id="151549"/>
    <lineage>
        <taxon>Eukaryota</taxon>
        <taxon>Metazoa</taxon>
        <taxon>Ecdysozoa</taxon>
        <taxon>Arthropoda</taxon>
        <taxon>Hexapoda</taxon>
        <taxon>Insecta</taxon>
        <taxon>Pterygota</taxon>
        <taxon>Neoptera</taxon>
        <taxon>Endopterygota</taxon>
        <taxon>Lepidoptera</taxon>
        <taxon>Glossata</taxon>
        <taxon>Ditrysia</taxon>
        <taxon>Tineoidea</taxon>
        <taxon>Psychidae</taxon>
        <taxon>Oiketicinae</taxon>
        <taxon>Eumeta</taxon>
    </lineage>
</organism>
<evidence type="ECO:0000313" key="1">
    <source>
        <dbReference type="EMBL" id="GBP54230.1"/>
    </source>
</evidence>
<accession>A0A4C1WTP3</accession>
<sequence length="93" mass="10327">MADSLSTENNTGHASLRFIQSNLQLSKLVTSELLIEADRGKISVALVQEPYMGNISKLRQYSGCRVIQRIVLRIGPIKTVIIILNSDVDVEED</sequence>
<evidence type="ECO:0000313" key="2">
    <source>
        <dbReference type="Proteomes" id="UP000299102"/>
    </source>
</evidence>
<dbReference type="InterPro" id="IPR036691">
    <property type="entry name" value="Endo/exonu/phosph_ase_sf"/>
</dbReference>
<gene>
    <name evidence="1" type="ORF">EVAR_43255_1</name>
</gene>
<dbReference type="AlphaFoldDB" id="A0A4C1WTP3"/>
<comment type="caution">
    <text evidence="1">The sequence shown here is derived from an EMBL/GenBank/DDBJ whole genome shotgun (WGS) entry which is preliminary data.</text>
</comment>
<keyword evidence="2" id="KW-1185">Reference proteome</keyword>